<dbReference type="SUPFAM" id="SSF88713">
    <property type="entry name" value="Glycoside hydrolase/deacetylase"/>
    <property type="match status" value="1"/>
</dbReference>
<evidence type="ECO:0000259" key="4">
    <source>
        <dbReference type="Pfam" id="PF01522"/>
    </source>
</evidence>
<gene>
    <name evidence="5" type="ORF">Ga0074812_12139</name>
</gene>
<dbReference type="PANTHER" id="PTHR34216">
    <property type="match status" value="1"/>
</dbReference>
<dbReference type="CDD" id="cd10918">
    <property type="entry name" value="CE4_NodB_like_5s_6s"/>
    <property type="match status" value="1"/>
</dbReference>
<dbReference type="PANTHER" id="PTHR34216:SF3">
    <property type="entry name" value="POLY-BETA-1,6-N-ACETYL-D-GLUCOSAMINE N-DEACETYLASE"/>
    <property type="match status" value="1"/>
</dbReference>
<sequence>MSSSQSVTTIKHKEFKEDPERTETARSAPTNTRARGRGGPPNRPRPVPILRYDVAADPAGHAPRRSTVTPAVFARHRRMIQRARRHFMTVTEYCSALRSADAPPDAIVVTFDGDRAETFVAARELAERGHAATVFVTTSRLGAPGMLSEADIRRLHELGVEIGASGHSGRRLDGMHRSDVTAEITLSRRRLAAITGEEPRSFAYPRGGWDPPARQLVIAAGYSAACAVGEALSHPGDDPFALTRLTVGGGLTDHRVRAWLDGIGRTLPRTFLSGSRLRLVQPGLGVRVPTRVSGVYHPLFAPRAPRATQVPPVDRPGHPQR</sequence>
<evidence type="ECO:0000313" key="5">
    <source>
        <dbReference type="EMBL" id="CUU58663.1"/>
    </source>
</evidence>
<feature type="region of interest" description="Disordered" evidence="3">
    <location>
        <begin position="1"/>
        <end position="47"/>
    </location>
</feature>
<comment type="subcellular location">
    <subcellularLocation>
        <location evidence="1">Secreted</location>
    </subcellularLocation>
</comment>
<dbReference type="RefSeq" id="WP_091282112.1">
    <property type="nucleotide sequence ID" value="NZ_FAOZ01000021.1"/>
</dbReference>
<dbReference type="GO" id="GO:0005975">
    <property type="term" value="P:carbohydrate metabolic process"/>
    <property type="evidence" value="ECO:0007669"/>
    <property type="project" value="InterPro"/>
</dbReference>
<feature type="compositionally biased region" description="Basic and acidic residues" evidence="3">
    <location>
        <begin position="11"/>
        <end position="24"/>
    </location>
</feature>
<dbReference type="Proteomes" id="UP000198802">
    <property type="component" value="Unassembled WGS sequence"/>
</dbReference>
<evidence type="ECO:0000256" key="1">
    <source>
        <dbReference type="ARBA" id="ARBA00004613"/>
    </source>
</evidence>
<reference evidence="6" key="1">
    <citation type="submission" date="2015-11" db="EMBL/GenBank/DDBJ databases">
        <authorList>
            <person name="Varghese N."/>
        </authorList>
    </citation>
    <scope>NUCLEOTIDE SEQUENCE [LARGE SCALE GENOMIC DNA]</scope>
    <source>
        <strain evidence="6">DSM 45899</strain>
    </source>
</reference>
<protein>
    <submittedName>
        <fullName evidence="5">Polysaccharide deacetylase</fullName>
    </submittedName>
</protein>
<dbReference type="Pfam" id="PF01522">
    <property type="entry name" value="Polysacc_deac_1"/>
    <property type="match status" value="1"/>
</dbReference>
<keyword evidence="6" id="KW-1185">Reference proteome</keyword>
<keyword evidence="2" id="KW-0732">Signal</keyword>
<dbReference type="AlphaFoldDB" id="A0A0S4QSQ9"/>
<dbReference type="InterPro" id="IPR002509">
    <property type="entry name" value="NODB_dom"/>
</dbReference>
<name>A0A0S4QSQ9_9ACTN</name>
<dbReference type="Gene3D" id="3.20.20.370">
    <property type="entry name" value="Glycoside hydrolase/deacetylase"/>
    <property type="match status" value="1"/>
</dbReference>
<dbReference type="GO" id="GO:0005576">
    <property type="term" value="C:extracellular region"/>
    <property type="evidence" value="ECO:0007669"/>
    <property type="project" value="UniProtKB-SubCell"/>
</dbReference>
<evidence type="ECO:0000313" key="6">
    <source>
        <dbReference type="Proteomes" id="UP000198802"/>
    </source>
</evidence>
<dbReference type="InterPro" id="IPR011330">
    <property type="entry name" value="Glyco_hydro/deAcase_b/a-brl"/>
</dbReference>
<evidence type="ECO:0000256" key="2">
    <source>
        <dbReference type="ARBA" id="ARBA00022729"/>
    </source>
</evidence>
<proteinExistence type="predicted"/>
<dbReference type="EMBL" id="FAOZ01000021">
    <property type="protein sequence ID" value="CUU58663.1"/>
    <property type="molecule type" value="Genomic_DNA"/>
</dbReference>
<evidence type="ECO:0000256" key="3">
    <source>
        <dbReference type="SAM" id="MobiDB-lite"/>
    </source>
</evidence>
<feature type="domain" description="NodB homology" evidence="4">
    <location>
        <begin position="101"/>
        <end position="224"/>
    </location>
</feature>
<accession>A0A0S4QSQ9</accession>
<organism evidence="5 6">
    <name type="scientific">Parafrankia irregularis</name>
    <dbReference type="NCBI Taxonomy" id="795642"/>
    <lineage>
        <taxon>Bacteria</taxon>
        <taxon>Bacillati</taxon>
        <taxon>Actinomycetota</taxon>
        <taxon>Actinomycetes</taxon>
        <taxon>Frankiales</taxon>
        <taxon>Frankiaceae</taxon>
        <taxon>Parafrankia</taxon>
    </lineage>
</organism>
<dbReference type="GO" id="GO:0016810">
    <property type="term" value="F:hydrolase activity, acting on carbon-nitrogen (but not peptide) bonds"/>
    <property type="evidence" value="ECO:0007669"/>
    <property type="project" value="InterPro"/>
</dbReference>
<dbReference type="InterPro" id="IPR051398">
    <property type="entry name" value="Polysacch_Deacetylase"/>
</dbReference>